<dbReference type="RefSeq" id="XP_003064917.1">
    <property type="nucleotide sequence ID" value="XM_003064871.1"/>
</dbReference>
<evidence type="ECO:0000259" key="3">
    <source>
        <dbReference type="Pfam" id="PF05686"/>
    </source>
</evidence>
<comment type="similarity">
    <text evidence="1">Belongs to the glycosyltransferase 90 family.</text>
</comment>
<dbReference type="GeneID" id="9690357"/>
<dbReference type="KEGG" id="mpp:MICPUCDRAFT_54930"/>
<dbReference type="PANTHER" id="PTHR12203:SF35">
    <property type="entry name" value="PROTEIN O-GLUCOSYLTRANSFERASE 1"/>
    <property type="match status" value="1"/>
</dbReference>
<organism evidence="5">
    <name type="scientific">Micromonas pusilla (strain CCMP1545)</name>
    <name type="common">Picoplanktonic green alga</name>
    <dbReference type="NCBI Taxonomy" id="564608"/>
    <lineage>
        <taxon>Eukaryota</taxon>
        <taxon>Viridiplantae</taxon>
        <taxon>Chlorophyta</taxon>
        <taxon>Mamiellophyceae</taxon>
        <taxon>Mamiellales</taxon>
        <taxon>Mamiellaceae</taxon>
        <taxon>Micromonas</taxon>
    </lineage>
</organism>
<dbReference type="Proteomes" id="UP000001876">
    <property type="component" value="Unassembled WGS sequence"/>
</dbReference>
<evidence type="ECO:0000256" key="1">
    <source>
        <dbReference type="ARBA" id="ARBA00010118"/>
    </source>
</evidence>
<dbReference type="OrthoDB" id="541052at2759"/>
<dbReference type="AlphaFoldDB" id="C1NAI9"/>
<keyword evidence="5" id="KW-1185">Reference proteome</keyword>
<dbReference type="PANTHER" id="PTHR12203">
    <property type="entry name" value="KDEL LYS-ASP-GLU-LEU CONTAINING - RELATED"/>
    <property type="match status" value="1"/>
</dbReference>
<dbReference type="InterPro" id="IPR006598">
    <property type="entry name" value="CAP10"/>
</dbReference>
<dbReference type="InterPro" id="IPR051091">
    <property type="entry name" value="O-Glucosyltr/Glycosyltrsf_90"/>
</dbReference>
<evidence type="ECO:0000313" key="4">
    <source>
        <dbReference type="EMBL" id="EEH50897.1"/>
    </source>
</evidence>
<reference evidence="4 5" key="1">
    <citation type="journal article" date="2009" name="Science">
        <title>Green evolution and dynamic adaptations revealed by genomes of the marine picoeukaryotes Micromonas.</title>
        <authorList>
            <person name="Worden A.Z."/>
            <person name="Lee J.H."/>
            <person name="Mock T."/>
            <person name="Rouze P."/>
            <person name="Simmons M.P."/>
            <person name="Aerts A.L."/>
            <person name="Allen A.E."/>
            <person name="Cuvelier M.L."/>
            <person name="Derelle E."/>
            <person name="Everett M.V."/>
            <person name="Foulon E."/>
            <person name="Grimwood J."/>
            <person name="Gundlach H."/>
            <person name="Henrissat B."/>
            <person name="Napoli C."/>
            <person name="McDonald S.M."/>
            <person name="Parker M.S."/>
            <person name="Rombauts S."/>
            <person name="Salamov A."/>
            <person name="Von Dassow P."/>
            <person name="Badger J.H."/>
            <person name="Coutinho P.M."/>
            <person name="Demir E."/>
            <person name="Dubchak I."/>
            <person name="Gentemann C."/>
            <person name="Eikrem W."/>
            <person name="Gready J.E."/>
            <person name="John U."/>
            <person name="Lanier W."/>
            <person name="Lindquist E.A."/>
            <person name="Lucas S."/>
            <person name="Mayer K.F."/>
            <person name="Moreau H."/>
            <person name="Not F."/>
            <person name="Otillar R."/>
            <person name="Panaud O."/>
            <person name="Pangilinan J."/>
            <person name="Paulsen I."/>
            <person name="Piegu B."/>
            <person name="Poliakov A."/>
            <person name="Robbens S."/>
            <person name="Schmutz J."/>
            <person name="Toulza E."/>
            <person name="Wyss T."/>
            <person name="Zelensky A."/>
            <person name="Zhou K."/>
            <person name="Armbrust E.V."/>
            <person name="Bhattacharya D."/>
            <person name="Goodenough U.W."/>
            <person name="Van de Peer Y."/>
            <person name="Grigoriev I.V."/>
        </authorList>
    </citation>
    <scope>NUCLEOTIDE SEQUENCE [LARGE SCALE GENOMIC DNA]</scope>
    <source>
        <strain evidence="4 5">CCMP1545</strain>
    </source>
</reference>
<proteinExistence type="inferred from homology"/>
<evidence type="ECO:0000256" key="2">
    <source>
        <dbReference type="ARBA" id="ARBA00022679"/>
    </source>
</evidence>
<keyword evidence="2" id="KW-0808">Transferase</keyword>
<gene>
    <name evidence="4" type="ORF">MICPUCDRAFT_54930</name>
</gene>
<accession>C1NAI9</accession>
<sequence length="148" mass="16795">MGFSEVARRLSTRHVPYTERKKQAIWAGSTTGVPCYDIGPCASSCNELERVKLVRYFNNITWLNLRLSNAVQWCHGSAAALKDEGLLGDHVQEDEWAQYRGVLDIDGNVDAWGLRWRLESGSVVFLVKSSYEHFFSNSLVDGTHYVHM</sequence>
<evidence type="ECO:0000313" key="5">
    <source>
        <dbReference type="Proteomes" id="UP000001876"/>
    </source>
</evidence>
<dbReference type="GO" id="GO:0016740">
    <property type="term" value="F:transferase activity"/>
    <property type="evidence" value="ECO:0007669"/>
    <property type="project" value="UniProtKB-KW"/>
</dbReference>
<feature type="domain" description="Glycosyl transferase CAP10" evidence="3">
    <location>
        <begin position="12"/>
        <end position="146"/>
    </location>
</feature>
<dbReference type="Pfam" id="PF05686">
    <property type="entry name" value="Glyco_transf_90"/>
    <property type="match status" value="1"/>
</dbReference>
<dbReference type="EMBL" id="GG663753">
    <property type="protein sequence ID" value="EEH50897.1"/>
    <property type="molecule type" value="Genomic_DNA"/>
</dbReference>
<name>C1NAI9_MICPC</name>
<protein>
    <submittedName>
        <fullName evidence="4">Predicted protein</fullName>
    </submittedName>
</protein>